<dbReference type="EMBL" id="SZZH01000001">
    <property type="protein sequence ID" value="TKV60279.1"/>
    <property type="molecule type" value="Genomic_DNA"/>
</dbReference>
<sequence>MSLADDTPDPVVGLHGVRTFRVSADGRLLPVAVMTNDWATGACIAHCTRGHQAPDMNCTCGIYSFTSWRELRSQYPVPSRRLIAVVALEGVTVQGTRGYRSQAGRVVDVWLRPGRQGLPAVTVALLRANYPGVRFHDELPELLARHPGLPDPSRPRRELLRRGLRDWWDRVHRAGRPTVRRGLAVLAAVLLATVAAVSVSTMAHPALGGTTALTLSAVGASMVFLLVIAEIPLQVAVFLRTGVSPPLQFLARRPAGSVGRIGVLLAVAGGLACLAHHDTDAAGSALPLVVGWTLMMVVESFATAVAPTPMPVPTTPPGEGPIVRPHGVAPAPPTSRRRWDHRGVVPVIVTVPGGPADGVEPPKDTGKEWWDG</sequence>
<feature type="compositionally biased region" description="Basic and acidic residues" evidence="1">
    <location>
        <begin position="360"/>
        <end position="372"/>
    </location>
</feature>
<keyword evidence="4" id="KW-1185">Reference proteome</keyword>
<protein>
    <submittedName>
        <fullName evidence="3">Uncharacterized protein</fullName>
    </submittedName>
</protein>
<feature type="transmembrane region" description="Helical" evidence="2">
    <location>
        <begin position="183"/>
        <end position="203"/>
    </location>
</feature>
<keyword evidence="2" id="KW-1133">Transmembrane helix</keyword>
<dbReference type="RefSeq" id="WP_137447582.1">
    <property type="nucleotide sequence ID" value="NZ_SZZH01000001.1"/>
</dbReference>
<proteinExistence type="predicted"/>
<comment type="caution">
    <text evidence="3">The sequence shown here is derived from an EMBL/GenBank/DDBJ whole genome shotgun (WGS) entry which is preliminary data.</text>
</comment>
<accession>A0A4U6QJD1</accession>
<keyword evidence="2" id="KW-0812">Transmembrane</keyword>
<organism evidence="3 4">
    <name type="scientific">Nakamurella flava</name>
    <dbReference type="NCBI Taxonomy" id="2576308"/>
    <lineage>
        <taxon>Bacteria</taxon>
        <taxon>Bacillati</taxon>
        <taxon>Actinomycetota</taxon>
        <taxon>Actinomycetes</taxon>
        <taxon>Nakamurellales</taxon>
        <taxon>Nakamurellaceae</taxon>
        <taxon>Nakamurella</taxon>
    </lineage>
</organism>
<gene>
    <name evidence="3" type="ORF">FDO65_00660</name>
</gene>
<evidence type="ECO:0000256" key="2">
    <source>
        <dbReference type="SAM" id="Phobius"/>
    </source>
</evidence>
<reference evidence="3 4" key="1">
    <citation type="submission" date="2019-05" db="EMBL/GenBank/DDBJ databases">
        <title>Nakamurella sp. N5BH11, whole genome shotgun sequence.</title>
        <authorList>
            <person name="Tuo L."/>
        </authorList>
    </citation>
    <scope>NUCLEOTIDE SEQUENCE [LARGE SCALE GENOMIC DNA]</scope>
    <source>
        <strain evidence="3 4">N5BH11</strain>
    </source>
</reference>
<keyword evidence="2" id="KW-0472">Membrane</keyword>
<dbReference type="AlphaFoldDB" id="A0A4U6QJD1"/>
<evidence type="ECO:0000313" key="3">
    <source>
        <dbReference type="EMBL" id="TKV60279.1"/>
    </source>
</evidence>
<feature type="region of interest" description="Disordered" evidence="1">
    <location>
        <begin position="352"/>
        <end position="372"/>
    </location>
</feature>
<name>A0A4U6QJD1_9ACTN</name>
<dbReference type="OrthoDB" id="5240854at2"/>
<feature type="transmembrane region" description="Helical" evidence="2">
    <location>
        <begin position="215"/>
        <end position="238"/>
    </location>
</feature>
<evidence type="ECO:0000313" key="4">
    <source>
        <dbReference type="Proteomes" id="UP000306985"/>
    </source>
</evidence>
<dbReference type="Proteomes" id="UP000306985">
    <property type="component" value="Unassembled WGS sequence"/>
</dbReference>
<evidence type="ECO:0000256" key="1">
    <source>
        <dbReference type="SAM" id="MobiDB-lite"/>
    </source>
</evidence>